<evidence type="ECO:0000256" key="1">
    <source>
        <dbReference type="ARBA" id="ARBA00022630"/>
    </source>
</evidence>
<dbReference type="EMBL" id="CAESAD010000015">
    <property type="protein sequence ID" value="CAB4344928.1"/>
    <property type="molecule type" value="Genomic_DNA"/>
</dbReference>
<dbReference type="InterPro" id="IPR051312">
    <property type="entry name" value="Diverse_Substr_Oxidored"/>
</dbReference>
<evidence type="ECO:0000313" key="10">
    <source>
        <dbReference type="EMBL" id="CAB5021844.1"/>
    </source>
</evidence>
<dbReference type="GO" id="GO:0016491">
    <property type="term" value="F:oxidoreductase activity"/>
    <property type="evidence" value="ECO:0007669"/>
    <property type="project" value="UniProtKB-KW"/>
</dbReference>
<dbReference type="PANTHER" id="PTHR42659">
    <property type="entry name" value="XANTHINE DEHYDROGENASE SUBUNIT C-RELATED"/>
    <property type="match status" value="1"/>
</dbReference>
<evidence type="ECO:0000313" key="8">
    <source>
        <dbReference type="EMBL" id="CAB4792120.1"/>
    </source>
</evidence>
<dbReference type="Gene3D" id="3.30.465.10">
    <property type="match status" value="1"/>
</dbReference>
<protein>
    <submittedName>
        <fullName evidence="10">Unannotated protein</fullName>
    </submittedName>
</protein>
<dbReference type="Gene3D" id="3.30.43.10">
    <property type="entry name" value="Uridine Diphospho-n-acetylenolpyruvylglucosamine Reductase, domain 2"/>
    <property type="match status" value="1"/>
</dbReference>
<evidence type="ECO:0000256" key="2">
    <source>
        <dbReference type="ARBA" id="ARBA00022827"/>
    </source>
</evidence>
<dbReference type="FunFam" id="3.30.465.10:FF:000017">
    <property type="entry name" value="Xanthine dehydrogenase, FAD binding subunit"/>
    <property type="match status" value="1"/>
</dbReference>
<dbReference type="EMBL" id="CAEZYC010000035">
    <property type="protein sequence ID" value="CAB4708674.1"/>
    <property type="molecule type" value="Genomic_DNA"/>
</dbReference>
<dbReference type="PROSITE" id="PS51387">
    <property type="entry name" value="FAD_PCMH"/>
    <property type="match status" value="1"/>
</dbReference>
<dbReference type="SUPFAM" id="SSF55447">
    <property type="entry name" value="CO dehydrogenase flavoprotein C-terminal domain-like"/>
    <property type="match status" value="1"/>
</dbReference>
<dbReference type="InterPro" id="IPR036683">
    <property type="entry name" value="CO_DH_flav_C_dom_sf"/>
</dbReference>
<proteinExistence type="predicted"/>
<dbReference type="EMBL" id="CAFBIX010000045">
    <property type="protein sequence ID" value="CAB4849402.1"/>
    <property type="molecule type" value="Genomic_DNA"/>
</dbReference>
<dbReference type="PANTHER" id="PTHR42659:SF2">
    <property type="entry name" value="XANTHINE DEHYDROGENASE SUBUNIT C-RELATED"/>
    <property type="match status" value="1"/>
</dbReference>
<keyword evidence="2" id="KW-0274">FAD</keyword>
<dbReference type="GO" id="GO:0071949">
    <property type="term" value="F:FAD binding"/>
    <property type="evidence" value="ECO:0007669"/>
    <property type="project" value="InterPro"/>
</dbReference>
<sequence>MIPSKFDYVRPNSVDEAVAALKAGGEDSKVITGGQSMLPLLRLRLAAPSVLVDCARIDEMKGVKDNGDSVTIGAATTHWDVLHNDIVKTHVKLLADATATVADPQVRHRGTFGGALAHGDPAGDLPAVVLALDATMEIAGAKGRRQVAAKDFFVDYFTTAVGPDEILVSITIPKLGKGWGTCYEKFNRTASGWAVVGVAAAVKVEGGKITDARIGLTNCAAVPVRASSVESALKGASASAAEIEVASQSAAEGTRATSDLAADKEYREHLMRVITARAVSCAAGA</sequence>
<gene>
    <name evidence="7" type="ORF">UFOPK2648_00756</name>
    <name evidence="8" type="ORF">UFOPK3037_00002</name>
    <name evidence="9" type="ORF">UFOPK3278_01021</name>
    <name evidence="5" type="ORF">UFOPK3406_01274</name>
    <name evidence="6" type="ORF">UFOPK3925_01462</name>
    <name evidence="10" type="ORF">UFOPK4097_00985</name>
</gene>
<dbReference type="Pfam" id="PF03450">
    <property type="entry name" value="CO_deh_flav_C"/>
    <property type="match status" value="1"/>
</dbReference>
<keyword evidence="3" id="KW-0560">Oxidoreductase</keyword>
<dbReference type="SUPFAM" id="SSF56176">
    <property type="entry name" value="FAD-binding/transporter-associated domain-like"/>
    <property type="match status" value="1"/>
</dbReference>
<dbReference type="SMART" id="SM01092">
    <property type="entry name" value="CO_deh_flav_C"/>
    <property type="match status" value="1"/>
</dbReference>
<dbReference type="EMBL" id="CAESAI010000044">
    <property type="protein sequence ID" value="CAB4343681.1"/>
    <property type="molecule type" value="Genomic_DNA"/>
</dbReference>
<dbReference type="InterPro" id="IPR016166">
    <property type="entry name" value="FAD-bd_PCMH"/>
</dbReference>
<evidence type="ECO:0000313" key="6">
    <source>
        <dbReference type="EMBL" id="CAB4344928.1"/>
    </source>
</evidence>
<dbReference type="AlphaFoldDB" id="A0A6J7R3J6"/>
<feature type="domain" description="FAD-binding PCMH-type" evidence="4">
    <location>
        <begin position="1"/>
        <end position="177"/>
    </location>
</feature>
<accession>A0A6J7R3J6</accession>
<dbReference type="InterPro" id="IPR016167">
    <property type="entry name" value="FAD-bd_PCMH_sub1"/>
</dbReference>
<dbReference type="Pfam" id="PF00941">
    <property type="entry name" value="FAD_binding_5"/>
    <property type="match status" value="1"/>
</dbReference>
<keyword evidence="1" id="KW-0285">Flavoprotein</keyword>
<dbReference type="Gene3D" id="3.30.390.50">
    <property type="entry name" value="CO dehydrogenase flavoprotein, C-terminal domain"/>
    <property type="match status" value="1"/>
</dbReference>
<organism evidence="10">
    <name type="scientific">freshwater metagenome</name>
    <dbReference type="NCBI Taxonomy" id="449393"/>
    <lineage>
        <taxon>unclassified sequences</taxon>
        <taxon>metagenomes</taxon>
        <taxon>ecological metagenomes</taxon>
    </lineage>
</organism>
<evidence type="ECO:0000313" key="5">
    <source>
        <dbReference type="EMBL" id="CAB4343681.1"/>
    </source>
</evidence>
<evidence type="ECO:0000256" key="3">
    <source>
        <dbReference type="ARBA" id="ARBA00023002"/>
    </source>
</evidence>
<evidence type="ECO:0000313" key="7">
    <source>
        <dbReference type="EMBL" id="CAB4708674.1"/>
    </source>
</evidence>
<evidence type="ECO:0000313" key="9">
    <source>
        <dbReference type="EMBL" id="CAB4849402.1"/>
    </source>
</evidence>
<reference evidence="10" key="1">
    <citation type="submission" date="2020-05" db="EMBL/GenBank/DDBJ databases">
        <authorList>
            <person name="Chiriac C."/>
            <person name="Salcher M."/>
            <person name="Ghai R."/>
            <person name="Kavagutti S V."/>
        </authorList>
    </citation>
    <scope>NUCLEOTIDE SEQUENCE</scope>
</reference>
<evidence type="ECO:0000259" key="4">
    <source>
        <dbReference type="PROSITE" id="PS51387"/>
    </source>
</evidence>
<dbReference type="InterPro" id="IPR005107">
    <property type="entry name" value="CO_DH_flav_C"/>
</dbReference>
<dbReference type="InterPro" id="IPR016169">
    <property type="entry name" value="FAD-bd_PCMH_sub2"/>
</dbReference>
<dbReference type="InterPro" id="IPR002346">
    <property type="entry name" value="Mopterin_DH_FAD-bd"/>
</dbReference>
<name>A0A6J7R3J6_9ZZZZ</name>
<dbReference type="EMBL" id="CAFBPK010000015">
    <property type="protein sequence ID" value="CAB5021844.1"/>
    <property type="molecule type" value="Genomic_DNA"/>
</dbReference>
<dbReference type="InterPro" id="IPR036318">
    <property type="entry name" value="FAD-bd_PCMH-like_sf"/>
</dbReference>
<dbReference type="EMBL" id="CAFAAO010000001">
    <property type="protein sequence ID" value="CAB4792120.1"/>
    <property type="molecule type" value="Genomic_DNA"/>
</dbReference>